<dbReference type="OrthoDB" id="6309046at2"/>
<accession>A0A1M6L5T5</accession>
<sequence>MKEVRKVGIIGIGPRGGYALERLVLELARQKSLHNIHFSLFEPTGNFGNGPVYDLHQNPSNWINITERVMELPRREALDSPDLKIPSFPSYHEWVGKDYDTISEDTMDTYPPRNQIGKYLSQRFESLTLPLMATNRVSMYEEEVRKIDYSNKDTIQILTDTGTHTGYDEVVLTIGHQLTEASQQIKDWDKFASDKGSINLFKAPYPTTAYLDHQNLNGKSCIGIRGFGLAMIDVVRAISEKFGKFILEDGQTRACTYQAGKECHVMYVPFSLDGLPSVPKPLNARVDNWFEPSKAALIRFEEQIGDQQTQQKAGSPLFLIASFAPIAAAIYAQLPKPAHAQNLSKTGVEELVIQWLKDQTIDHPLITPGNQPALKSMEEFVEMAIGNRPISLDYCIGQVWRHCQPSIYRALSFNNCSDRVFAEIIALDESTKRYSYGPPVDSIQQLLALGRAGALNLEFVNDPHIELTEKGWRFDLEGRSVTATMMIDSVLDAPKIKSVRSPIVKNLLEDNLMKVVHDDLGIKTDKYGYLLSKNNDSDKPIALLGRLAKGTVIGVDAILECFGPRPRQWAEQAAAKHIDWLHKMKAAM</sequence>
<dbReference type="SUPFAM" id="SSF51905">
    <property type="entry name" value="FAD/NAD(P)-binding domain"/>
    <property type="match status" value="1"/>
</dbReference>
<reference evidence="3" key="1">
    <citation type="submission" date="2016-11" db="EMBL/GenBank/DDBJ databases">
        <authorList>
            <person name="Varghese N."/>
            <person name="Submissions S."/>
        </authorList>
    </citation>
    <scope>NUCLEOTIDE SEQUENCE [LARGE SCALE GENOMIC DNA]</scope>
    <source>
        <strain evidence="3">DSM 19858</strain>
    </source>
</reference>
<evidence type="ECO:0000259" key="1">
    <source>
        <dbReference type="Pfam" id="PF13454"/>
    </source>
</evidence>
<dbReference type="Proteomes" id="UP000184543">
    <property type="component" value="Unassembled WGS sequence"/>
</dbReference>
<dbReference type="PANTHER" id="PTHR40254">
    <property type="entry name" value="BLR0577 PROTEIN"/>
    <property type="match status" value="1"/>
</dbReference>
<evidence type="ECO:0000313" key="2">
    <source>
        <dbReference type="EMBL" id="SHJ66419.1"/>
    </source>
</evidence>
<dbReference type="AlphaFoldDB" id="A0A1M6L5T5"/>
<organism evidence="2 3">
    <name type="scientific">Pseudozobellia thermophila</name>
    <dbReference type="NCBI Taxonomy" id="192903"/>
    <lineage>
        <taxon>Bacteria</taxon>
        <taxon>Pseudomonadati</taxon>
        <taxon>Bacteroidota</taxon>
        <taxon>Flavobacteriia</taxon>
        <taxon>Flavobacteriales</taxon>
        <taxon>Flavobacteriaceae</taxon>
        <taxon>Pseudozobellia</taxon>
    </lineage>
</organism>
<feature type="domain" description="FAD-dependent urate hydroxylase HpyO/Asp monooxygenase CreE-like FAD/NAD(P)-binding" evidence="1">
    <location>
        <begin position="9"/>
        <end position="177"/>
    </location>
</feature>
<dbReference type="RefSeq" id="WP_072994790.1">
    <property type="nucleotide sequence ID" value="NZ_FQYU01000007.1"/>
</dbReference>
<gene>
    <name evidence="2" type="ORF">SAMN04488513_10728</name>
</gene>
<dbReference type="InterPro" id="IPR036188">
    <property type="entry name" value="FAD/NAD-bd_sf"/>
</dbReference>
<dbReference type="STRING" id="192903.SAMN04488513_10728"/>
<protein>
    <submittedName>
        <fullName evidence="2">FAD-NAD(P)-binding</fullName>
    </submittedName>
</protein>
<evidence type="ECO:0000313" key="3">
    <source>
        <dbReference type="Proteomes" id="UP000184543"/>
    </source>
</evidence>
<dbReference type="EMBL" id="FQYU01000007">
    <property type="protein sequence ID" value="SHJ66419.1"/>
    <property type="molecule type" value="Genomic_DNA"/>
</dbReference>
<name>A0A1M6L5T5_9FLAO</name>
<dbReference type="InterPro" id="IPR038732">
    <property type="entry name" value="HpyO/CreE_NAD-binding"/>
</dbReference>
<dbReference type="PANTHER" id="PTHR40254:SF1">
    <property type="entry name" value="BLR0577 PROTEIN"/>
    <property type="match status" value="1"/>
</dbReference>
<keyword evidence="3" id="KW-1185">Reference proteome</keyword>
<proteinExistence type="predicted"/>
<dbReference type="InterPro" id="IPR052189">
    <property type="entry name" value="L-asp_N-monooxygenase_NS-form"/>
</dbReference>
<dbReference type="Pfam" id="PF13454">
    <property type="entry name" value="NAD_binding_9"/>
    <property type="match status" value="1"/>
</dbReference>